<dbReference type="Gene3D" id="4.10.400.10">
    <property type="entry name" value="Low-density Lipoprotein Receptor"/>
    <property type="match status" value="4"/>
</dbReference>
<dbReference type="EMBL" id="CAXLJM020000007">
    <property type="protein sequence ID" value="CAL8075096.1"/>
    <property type="molecule type" value="Genomic_DNA"/>
</dbReference>
<evidence type="ECO:0000259" key="6">
    <source>
        <dbReference type="PROSITE" id="PS50923"/>
    </source>
</evidence>
<dbReference type="SUPFAM" id="SSF57535">
    <property type="entry name" value="Complement control module/SCR domain"/>
    <property type="match status" value="1"/>
</dbReference>
<proteinExistence type="predicted"/>
<dbReference type="PROSITE" id="PS01209">
    <property type="entry name" value="LDLRA_1"/>
    <property type="match status" value="2"/>
</dbReference>
<keyword evidence="4" id="KW-0732">Signal</keyword>
<accession>A0ABP1PRY6</accession>
<evidence type="ECO:0000256" key="2">
    <source>
        <dbReference type="PROSITE-ProRule" id="PRU00124"/>
    </source>
</evidence>
<dbReference type="SUPFAM" id="SSF50494">
    <property type="entry name" value="Trypsin-like serine proteases"/>
    <property type="match status" value="1"/>
</dbReference>
<feature type="chain" id="PRO_5046101253" description="Limulus clotting factor C" evidence="4">
    <location>
        <begin position="26"/>
        <end position="873"/>
    </location>
</feature>
<dbReference type="Pfam" id="PF00057">
    <property type="entry name" value="Ldl_recept_a"/>
    <property type="match status" value="4"/>
</dbReference>
<feature type="disulfide bond" evidence="3">
    <location>
        <begin position="476"/>
        <end position="503"/>
    </location>
</feature>
<dbReference type="PROSITE" id="PS50923">
    <property type="entry name" value="SUSHI"/>
    <property type="match status" value="1"/>
</dbReference>
<dbReference type="SUPFAM" id="SSF57424">
    <property type="entry name" value="LDL receptor-like module"/>
    <property type="match status" value="4"/>
</dbReference>
<dbReference type="PANTHER" id="PTHR24252">
    <property type="entry name" value="ACROSIN-RELATED"/>
    <property type="match status" value="1"/>
</dbReference>
<keyword evidence="3" id="KW-0768">Sushi</keyword>
<dbReference type="PANTHER" id="PTHR24252:SF7">
    <property type="entry name" value="HYALIN"/>
    <property type="match status" value="1"/>
</dbReference>
<feature type="disulfide bond" evidence="2">
    <location>
        <begin position="56"/>
        <end position="71"/>
    </location>
</feature>
<dbReference type="SMART" id="SM00032">
    <property type="entry name" value="CCP"/>
    <property type="match status" value="1"/>
</dbReference>
<comment type="caution">
    <text evidence="7">The sequence shown here is derived from an EMBL/GenBank/DDBJ whole genome shotgun (WGS) entry which is preliminary data.</text>
</comment>
<organism evidence="7 8">
    <name type="scientific">Orchesella dallaii</name>
    <dbReference type="NCBI Taxonomy" id="48710"/>
    <lineage>
        <taxon>Eukaryota</taxon>
        <taxon>Metazoa</taxon>
        <taxon>Ecdysozoa</taxon>
        <taxon>Arthropoda</taxon>
        <taxon>Hexapoda</taxon>
        <taxon>Collembola</taxon>
        <taxon>Entomobryomorpha</taxon>
        <taxon>Entomobryoidea</taxon>
        <taxon>Orchesellidae</taxon>
        <taxon>Orchesellinae</taxon>
        <taxon>Orchesella</taxon>
    </lineage>
</organism>
<evidence type="ECO:0008006" key="9">
    <source>
        <dbReference type="Google" id="ProtNLM"/>
    </source>
</evidence>
<dbReference type="Gene3D" id="2.10.70.10">
    <property type="entry name" value="Complement Module, domain 1"/>
    <property type="match status" value="1"/>
</dbReference>
<feature type="disulfide bond" evidence="2">
    <location>
        <begin position="195"/>
        <end position="207"/>
    </location>
</feature>
<dbReference type="CDD" id="cd00033">
    <property type="entry name" value="CCP"/>
    <property type="match status" value="1"/>
</dbReference>
<evidence type="ECO:0000256" key="4">
    <source>
        <dbReference type="SAM" id="SignalP"/>
    </source>
</evidence>
<evidence type="ECO:0000256" key="1">
    <source>
        <dbReference type="ARBA" id="ARBA00023157"/>
    </source>
</evidence>
<name>A0ABP1PRY6_9HEXA</name>
<dbReference type="InterPro" id="IPR001254">
    <property type="entry name" value="Trypsin_dom"/>
</dbReference>
<dbReference type="InterPro" id="IPR000436">
    <property type="entry name" value="Sushi_SCR_CCP_dom"/>
</dbReference>
<dbReference type="InterPro" id="IPR043504">
    <property type="entry name" value="Peptidase_S1_PA_chymotrypsin"/>
</dbReference>
<sequence>MNYRVIKTLVLGSFLLILCGLTAEAQSGSSRLKGTCRVGELRCQNGGLCVPREQVCDGIRQCDDGLDEYVCSPKFRRGLYSALYNYRRSSSSYKTVKSLQNSWSVHSMIGNGPNKGAVFQCQYGGIIPLSRLCDGSTNCLDGSDESQICENNSCLPGQFRCAYGACIPDWMMCNGRKNCPDGSDETGEVCENIKCKDTQFRCRYGACIEKARICDLKKHCADGSDEIDFLCLITRAKMVAEWEKEEQLITAEIDHRKQLEQSRIKYPNSVLQSKPNRFTSVVPPTSTTSVPITLSTTETYISTTTFDGLIAIQQKNGTGLAHQPPITESEISSLQTANSTSETYDGNEEKNNGKVGWEVKNTKVTDSIRMDETVNLDKTGSQNVDVTPAEGSLDASVTFVNVNEANTAVSDQPPLNEADSHEPLYNMSTAQPPITCKLPEIPENTDAIISSCMIAGKLCDEGVQNVPPGAHIQYECDAGYALYGAPVITCQDDGKWSLTPPLCEVILDVRFGLGSVIPKDFRPRCTSLTQPKGTTVECIDPTDLSVKSCSELQKPGVEARLACKAYYRPAGDLPVHYEKCGEDGNWSPGTFQQFSCVPDCGLSEVPKTPFIVNGRSIKRGQWPWHVGIFVEHEGKLTYICGGALVSENAVLTSAHCVTRQGEVADASKYKVFLGKQTITLPDNDPFVQARLVSNIFVEDSFNFRSLDSDIAIMALESPAVLSYFVRPVCYPQSSNSFLEEYQLAQGNMGTVLGWGATENQSFSQELRMTELPVISHVDCVDAYRDFFASMTRSTNYCAGYLNGTSLCNGDSGGGHYFKAIVRGATRWYIQGLVSYGVPKEGSKQCSSSHYTVFTRVGRYADWIVRTLSRENLI</sequence>
<dbReference type="InterPro" id="IPR009003">
    <property type="entry name" value="Peptidase_S1_PA"/>
</dbReference>
<dbReference type="PROSITE" id="PS50240">
    <property type="entry name" value="TRYPSIN_DOM"/>
    <property type="match status" value="1"/>
</dbReference>
<feature type="disulfide bond" evidence="2">
    <location>
        <begin position="202"/>
        <end position="220"/>
    </location>
</feature>
<dbReference type="InterPro" id="IPR002172">
    <property type="entry name" value="LDrepeatLR_classA_rpt"/>
</dbReference>
<keyword evidence="1 3" id="KW-1015">Disulfide bond</keyword>
<dbReference type="InterPro" id="IPR023415">
    <property type="entry name" value="LDLR_class-A_CS"/>
</dbReference>
<dbReference type="InterPro" id="IPR035976">
    <property type="entry name" value="Sushi/SCR/CCP_sf"/>
</dbReference>
<evidence type="ECO:0000313" key="8">
    <source>
        <dbReference type="Proteomes" id="UP001642540"/>
    </source>
</evidence>
<dbReference type="CDD" id="cd00112">
    <property type="entry name" value="LDLa"/>
    <property type="match status" value="4"/>
</dbReference>
<dbReference type="Pfam" id="PF00084">
    <property type="entry name" value="Sushi"/>
    <property type="match status" value="1"/>
</dbReference>
<dbReference type="CDD" id="cd00190">
    <property type="entry name" value="Tryp_SPc"/>
    <property type="match status" value="1"/>
</dbReference>
<feature type="disulfide bond" evidence="2">
    <location>
        <begin position="161"/>
        <end position="179"/>
    </location>
</feature>
<feature type="signal peptide" evidence="4">
    <location>
        <begin position="1"/>
        <end position="25"/>
    </location>
</feature>
<gene>
    <name evidence="7" type="ORF">ODALV1_LOCUS3077</name>
</gene>
<protein>
    <recommendedName>
        <fullName evidence="9">Limulus clotting factor C</fullName>
    </recommendedName>
</protein>
<feature type="disulfide bond" evidence="2">
    <location>
        <begin position="121"/>
        <end position="139"/>
    </location>
</feature>
<feature type="domain" description="Peptidase S1" evidence="5">
    <location>
        <begin position="611"/>
        <end position="868"/>
    </location>
</feature>
<reference evidence="7 8" key="1">
    <citation type="submission" date="2024-08" db="EMBL/GenBank/DDBJ databases">
        <authorList>
            <person name="Cucini C."/>
            <person name="Frati F."/>
        </authorList>
    </citation>
    <scope>NUCLEOTIDE SEQUENCE [LARGE SCALE GENOMIC DNA]</scope>
</reference>
<dbReference type="Gene3D" id="2.40.10.10">
    <property type="entry name" value="Trypsin-like serine proteases"/>
    <property type="match status" value="1"/>
</dbReference>
<dbReference type="SMART" id="SM00192">
    <property type="entry name" value="LDLa"/>
    <property type="match status" value="4"/>
</dbReference>
<evidence type="ECO:0000256" key="3">
    <source>
        <dbReference type="PROSITE-ProRule" id="PRU00302"/>
    </source>
</evidence>
<dbReference type="Pfam" id="PF00089">
    <property type="entry name" value="Trypsin"/>
    <property type="match status" value="1"/>
</dbReference>
<feature type="disulfide bond" evidence="2">
    <location>
        <begin position="154"/>
        <end position="166"/>
    </location>
</feature>
<comment type="caution">
    <text evidence="3">Lacks conserved residue(s) required for the propagation of feature annotation.</text>
</comment>
<dbReference type="Proteomes" id="UP001642540">
    <property type="component" value="Unassembled WGS sequence"/>
</dbReference>
<dbReference type="PROSITE" id="PS50068">
    <property type="entry name" value="LDLRA_2"/>
    <property type="match status" value="4"/>
</dbReference>
<evidence type="ECO:0000313" key="7">
    <source>
        <dbReference type="EMBL" id="CAL8075096.1"/>
    </source>
</evidence>
<dbReference type="InterPro" id="IPR036055">
    <property type="entry name" value="LDL_receptor-like_sf"/>
</dbReference>
<evidence type="ECO:0000259" key="5">
    <source>
        <dbReference type="PROSITE" id="PS50240"/>
    </source>
</evidence>
<keyword evidence="8" id="KW-1185">Reference proteome</keyword>
<feature type="domain" description="Sushi" evidence="6">
    <location>
        <begin position="434"/>
        <end position="505"/>
    </location>
</feature>
<dbReference type="PRINTS" id="PR00261">
    <property type="entry name" value="LDLRECEPTOR"/>
</dbReference>
<dbReference type="SMART" id="SM00020">
    <property type="entry name" value="Tryp_SPc"/>
    <property type="match status" value="1"/>
</dbReference>